<dbReference type="InterPro" id="IPR007371">
    <property type="entry name" value="TPK_catalytic"/>
</dbReference>
<evidence type="ECO:0000256" key="1">
    <source>
        <dbReference type="ARBA" id="ARBA00022679"/>
    </source>
</evidence>
<dbReference type="NCBIfam" id="TIGR01378">
    <property type="entry name" value="thi_PPkinase"/>
    <property type="match status" value="1"/>
</dbReference>
<keyword evidence="2" id="KW-0547">Nucleotide-binding</keyword>
<dbReference type="GO" id="GO:0005524">
    <property type="term" value="F:ATP binding"/>
    <property type="evidence" value="ECO:0007669"/>
    <property type="project" value="UniProtKB-KW"/>
</dbReference>
<dbReference type="GO" id="GO:0004788">
    <property type="term" value="F:thiamine diphosphokinase activity"/>
    <property type="evidence" value="ECO:0007669"/>
    <property type="project" value="UniProtKB-UniRule"/>
</dbReference>
<evidence type="ECO:0000256" key="5">
    <source>
        <dbReference type="NCBIfam" id="TIGR01378"/>
    </source>
</evidence>
<dbReference type="PANTHER" id="PTHR41299:SF1">
    <property type="entry name" value="THIAMINE PYROPHOSPHOKINASE"/>
    <property type="match status" value="1"/>
</dbReference>
<keyword evidence="8" id="KW-1185">Reference proteome</keyword>
<dbReference type="Pfam" id="PF04265">
    <property type="entry name" value="TPK_B1_binding"/>
    <property type="match status" value="1"/>
</dbReference>
<dbReference type="PATRIC" id="fig|1158610.3.peg.229"/>
<dbReference type="OrthoDB" id="9804377at2"/>
<dbReference type="Pfam" id="PF04263">
    <property type="entry name" value="TPK_catalytic"/>
    <property type="match status" value="1"/>
</dbReference>
<dbReference type="EC" id="2.7.6.2" evidence="5"/>
<dbReference type="InterPro" id="IPR006282">
    <property type="entry name" value="Thi_PPkinase"/>
</dbReference>
<keyword evidence="4" id="KW-0067">ATP-binding</keyword>
<evidence type="ECO:0000256" key="4">
    <source>
        <dbReference type="ARBA" id="ARBA00022840"/>
    </source>
</evidence>
<dbReference type="InterPro" id="IPR007373">
    <property type="entry name" value="Thiamin_PyroPKinase_B1-bd"/>
</dbReference>
<dbReference type="eggNOG" id="COG1564">
    <property type="taxonomic scope" value="Bacteria"/>
</dbReference>
<dbReference type="Proteomes" id="UP000013785">
    <property type="component" value="Unassembled WGS sequence"/>
</dbReference>
<evidence type="ECO:0000256" key="3">
    <source>
        <dbReference type="ARBA" id="ARBA00022777"/>
    </source>
</evidence>
<gene>
    <name evidence="7" type="ORF">UC3_00247</name>
</gene>
<dbReference type="InterPro" id="IPR036759">
    <property type="entry name" value="TPK_catalytic_sf"/>
</dbReference>
<dbReference type="CDD" id="cd07995">
    <property type="entry name" value="TPK"/>
    <property type="match status" value="1"/>
</dbReference>
<dbReference type="GO" id="GO:0009229">
    <property type="term" value="P:thiamine diphosphate biosynthetic process"/>
    <property type="evidence" value="ECO:0007669"/>
    <property type="project" value="InterPro"/>
</dbReference>
<dbReference type="STRING" id="154621.RV11_GL001337"/>
<dbReference type="InterPro" id="IPR053149">
    <property type="entry name" value="TPK"/>
</dbReference>
<keyword evidence="1" id="KW-0808">Transferase</keyword>
<accession>R3WNY2</accession>
<evidence type="ECO:0000313" key="7">
    <source>
        <dbReference type="EMBL" id="EOL49152.1"/>
    </source>
</evidence>
<protein>
    <recommendedName>
        <fullName evidence="5">Thiamine diphosphokinase</fullName>
        <ecNumber evidence="5">2.7.6.2</ecNumber>
    </recommendedName>
</protein>
<proteinExistence type="predicted"/>
<dbReference type="GO" id="GO:0030975">
    <property type="term" value="F:thiamine binding"/>
    <property type="evidence" value="ECO:0007669"/>
    <property type="project" value="InterPro"/>
</dbReference>
<evidence type="ECO:0000313" key="8">
    <source>
        <dbReference type="Proteomes" id="UP000013785"/>
    </source>
</evidence>
<dbReference type="GO" id="GO:0016301">
    <property type="term" value="F:kinase activity"/>
    <property type="evidence" value="ECO:0007669"/>
    <property type="project" value="UniProtKB-KW"/>
</dbReference>
<dbReference type="AlphaFoldDB" id="R3WNY2"/>
<reference evidence="7 8" key="1">
    <citation type="submission" date="2013-02" db="EMBL/GenBank/DDBJ databases">
        <title>The Genome Sequence of Enterococcus phoeniculicola BAA-412.</title>
        <authorList>
            <consortium name="The Broad Institute Genome Sequencing Platform"/>
            <consortium name="The Broad Institute Genome Sequencing Center for Infectious Disease"/>
            <person name="Earl A.M."/>
            <person name="Gilmore M.S."/>
            <person name="Lebreton F."/>
            <person name="Walker B."/>
            <person name="Young S.K."/>
            <person name="Zeng Q."/>
            <person name="Gargeya S."/>
            <person name="Fitzgerald M."/>
            <person name="Haas B."/>
            <person name="Abouelleil A."/>
            <person name="Alvarado L."/>
            <person name="Arachchi H.M."/>
            <person name="Berlin A.M."/>
            <person name="Chapman S.B."/>
            <person name="Dewar J."/>
            <person name="Goldberg J."/>
            <person name="Griggs A."/>
            <person name="Gujja S."/>
            <person name="Hansen M."/>
            <person name="Howarth C."/>
            <person name="Imamovic A."/>
            <person name="Larimer J."/>
            <person name="McCowan C."/>
            <person name="Murphy C."/>
            <person name="Neiman D."/>
            <person name="Pearson M."/>
            <person name="Priest M."/>
            <person name="Roberts A."/>
            <person name="Saif S."/>
            <person name="Shea T."/>
            <person name="Sisk P."/>
            <person name="Sykes S."/>
            <person name="Wortman J."/>
            <person name="Nusbaum C."/>
            <person name="Birren B."/>
        </authorList>
    </citation>
    <scope>NUCLEOTIDE SEQUENCE [LARGE SCALE GENOMIC DNA]</scope>
    <source>
        <strain evidence="7 8">ATCC BAA-412</strain>
    </source>
</reference>
<evidence type="ECO:0000256" key="2">
    <source>
        <dbReference type="ARBA" id="ARBA00022741"/>
    </source>
</evidence>
<dbReference type="EMBL" id="AJAT01000006">
    <property type="protein sequence ID" value="EOL49152.1"/>
    <property type="molecule type" value="Genomic_DNA"/>
</dbReference>
<organism evidence="7 8">
    <name type="scientific">Enterococcus phoeniculicola ATCC BAA-412</name>
    <dbReference type="NCBI Taxonomy" id="1158610"/>
    <lineage>
        <taxon>Bacteria</taxon>
        <taxon>Bacillati</taxon>
        <taxon>Bacillota</taxon>
        <taxon>Bacilli</taxon>
        <taxon>Lactobacillales</taxon>
        <taxon>Enterococcaceae</taxon>
        <taxon>Enterococcus</taxon>
    </lineage>
</organism>
<comment type="caution">
    <text evidence="7">The sequence shown here is derived from an EMBL/GenBank/DDBJ whole genome shotgun (WGS) entry which is preliminary data.</text>
</comment>
<sequence length="212" mass="24005">MNILVVAGANPQTWPEILPSEFDIFVGVDRGGLFLLERGFPLDIAIGDFDSLARKEKISVLEQAKEVIESQPEKDDTDTQLALQHVFRTFPEGNVTLIGATGGRLDHLLSNLWLGLEPRFFPFLSRFVLKDRQNNVRFYSPGNYRIYKEPQMKYLAYCCLTPVENLSLFESKYLLENVAVSYPYSYASNEFVTETASFSFGKGIIAVIQSKD</sequence>
<dbReference type="HOGENOM" id="CLU_044237_1_0_9"/>
<feature type="domain" description="Thiamin pyrophosphokinase thiamin-binding" evidence="6">
    <location>
        <begin position="142"/>
        <end position="206"/>
    </location>
</feature>
<keyword evidence="3 7" id="KW-0418">Kinase</keyword>
<dbReference type="PANTHER" id="PTHR41299">
    <property type="entry name" value="THIAMINE PYROPHOSPHOKINASE"/>
    <property type="match status" value="1"/>
</dbReference>
<dbReference type="RefSeq" id="WP_010766932.1">
    <property type="nucleotide sequence ID" value="NZ_ASWE01000006.1"/>
</dbReference>
<dbReference type="SMART" id="SM00983">
    <property type="entry name" value="TPK_B1_binding"/>
    <property type="match status" value="1"/>
</dbReference>
<name>R3WNY2_9ENTE</name>
<dbReference type="Gene3D" id="3.40.50.10240">
    <property type="entry name" value="Thiamin pyrophosphokinase, catalytic domain"/>
    <property type="match status" value="1"/>
</dbReference>
<dbReference type="GO" id="GO:0006772">
    <property type="term" value="P:thiamine metabolic process"/>
    <property type="evidence" value="ECO:0007669"/>
    <property type="project" value="UniProtKB-UniRule"/>
</dbReference>
<dbReference type="SUPFAM" id="SSF63999">
    <property type="entry name" value="Thiamin pyrophosphokinase, catalytic domain"/>
    <property type="match status" value="1"/>
</dbReference>
<evidence type="ECO:0000259" key="6">
    <source>
        <dbReference type="SMART" id="SM00983"/>
    </source>
</evidence>